<evidence type="ECO:0000256" key="1">
    <source>
        <dbReference type="ARBA" id="ARBA00004749"/>
    </source>
</evidence>
<dbReference type="Pfam" id="PF03232">
    <property type="entry name" value="COQ7"/>
    <property type="match status" value="1"/>
</dbReference>
<gene>
    <name evidence="8" type="ORF">WR25_20965</name>
</gene>
<dbReference type="EMBL" id="LIAE01010152">
    <property type="protein sequence ID" value="PAV66162.1"/>
    <property type="molecule type" value="Genomic_DNA"/>
</dbReference>
<evidence type="ECO:0000313" key="8">
    <source>
        <dbReference type="EMBL" id="PAV66162.1"/>
    </source>
</evidence>
<dbReference type="GO" id="GO:0005743">
    <property type="term" value="C:mitochondrial inner membrane"/>
    <property type="evidence" value="ECO:0007669"/>
    <property type="project" value="TreeGrafter"/>
</dbReference>
<dbReference type="GO" id="GO:0006744">
    <property type="term" value="P:ubiquinone biosynthetic process"/>
    <property type="evidence" value="ECO:0007669"/>
    <property type="project" value="UniProtKB-KW"/>
</dbReference>
<dbReference type="GO" id="GO:0010468">
    <property type="term" value="P:regulation of gene expression"/>
    <property type="evidence" value="ECO:0007669"/>
    <property type="project" value="TreeGrafter"/>
</dbReference>
<sequence length="136" mass="15323">MIQQMWNEEKQHLDTVERLAAKHNTRISWFTAPFSVAAYALGVGSALLGKQGAMACTAAVEQVVGEHYNNQIKELLKDDPERHKDLLKELSKMRDAELHHLKIGEEQHDANSPMYGVFKNVIQLGCKTAIEIAKRV</sequence>
<keyword evidence="4" id="KW-0560">Oxidoreductase</keyword>
<comment type="caution">
    <text evidence="8">The sequence shown here is derived from an EMBL/GenBank/DDBJ whole genome shotgun (WGS) entry which is preliminary data.</text>
</comment>
<dbReference type="OrthoDB" id="275371at2759"/>
<dbReference type="Proteomes" id="UP000218231">
    <property type="component" value="Unassembled WGS sequence"/>
</dbReference>
<dbReference type="STRING" id="2018661.A0A2A2JX40"/>
<dbReference type="InterPro" id="IPR011566">
    <property type="entry name" value="Ubq_synth_Coq7"/>
</dbReference>
<organism evidence="8 9">
    <name type="scientific">Diploscapter pachys</name>
    <dbReference type="NCBI Taxonomy" id="2018661"/>
    <lineage>
        <taxon>Eukaryota</taxon>
        <taxon>Metazoa</taxon>
        <taxon>Ecdysozoa</taxon>
        <taxon>Nematoda</taxon>
        <taxon>Chromadorea</taxon>
        <taxon>Rhabditida</taxon>
        <taxon>Rhabditina</taxon>
        <taxon>Rhabditomorpha</taxon>
        <taxon>Rhabditoidea</taxon>
        <taxon>Rhabditidae</taxon>
        <taxon>Diploscapter</taxon>
    </lineage>
</organism>
<dbReference type="GO" id="GO:0008340">
    <property type="term" value="P:determination of adult lifespan"/>
    <property type="evidence" value="ECO:0007669"/>
    <property type="project" value="TreeGrafter"/>
</dbReference>
<evidence type="ECO:0000256" key="2">
    <source>
        <dbReference type="ARBA" id="ARBA00022688"/>
    </source>
</evidence>
<dbReference type="SUPFAM" id="SSF47240">
    <property type="entry name" value="Ferritin-like"/>
    <property type="match status" value="1"/>
</dbReference>
<dbReference type="AlphaFoldDB" id="A0A2A2JX40"/>
<dbReference type="GO" id="GO:0008682">
    <property type="term" value="F:3-demethoxyubiquinol 3-hydroxylase activity"/>
    <property type="evidence" value="ECO:0007669"/>
    <property type="project" value="TreeGrafter"/>
</dbReference>
<dbReference type="GO" id="GO:2000377">
    <property type="term" value="P:regulation of reactive oxygen species metabolic process"/>
    <property type="evidence" value="ECO:0007669"/>
    <property type="project" value="TreeGrafter"/>
</dbReference>
<keyword evidence="3" id="KW-0479">Metal-binding</keyword>
<keyword evidence="2" id="KW-0831">Ubiquinone biosynthesis</keyword>
<evidence type="ECO:0000256" key="7">
    <source>
        <dbReference type="ARBA" id="ARBA00023136"/>
    </source>
</evidence>
<accession>A0A2A2JX40</accession>
<dbReference type="GO" id="GO:0046872">
    <property type="term" value="F:metal ion binding"/>
    <property type="evidence" value="ECO:0007669"/>
    <property type="project" value="UniProtKB-KW"/>
</dbReference>
<dbReference type="PANTHER" id="PTHR11237:SF4">
    <property type="entry name" value="5-DEMETHOXYUBIQUINONE HYDROXYLASE, MITOCHONDRIAL"/>
    <property type="match status" value="1"/>
</dbReference>
<dbReference type="PANTHER" id="PTHR11237">
    <property type="entry name" value="COENZYME Q10 BIOSYNTHESIS PROTEIN 7"/>
    <property type="match status" value="1"/>
</dbReference>
<keyword evidence="7" id="KW-0472">Membrane</keyword>
<keyword evidence="6" id="KW-0503">Monooxygenase</keyword>
<evidence type="ECO:0000256" key="6">
    <source>
        <dbReference type="ARBA" id="ARBA00023033"/>
    </source>
</evidence>
<evidence type="ECO:0000256" key="4">
    <source>
        <dbReference type="ARBA" id="ARBA00023002"/>
    </source>
</evidence>
<evidence type="ECO:0000256" key="3">
    <source>
        <dbReference type="ARBA" id="ARBA00022723"/>
    </source>
</evidence>
<keyword evidence="9" id="KW-1185">Reference proteome</keyword>
<reference evidence="8 9" key="1">
    <citation type="journal article" date="2017" name="Curr. Biol.">
        <title>Genome architecture and evolution of a unichromosomal asexual nematode.</title>
        <authorList>
            <person name="Fradin H."/>
            <person name="Zegar C."/>
            <person name="Gutwein M."/>
            <person name="Lucas J."/>
            <person name="Kovtun M."/>
            <person name="Corcoran D."/>
            <person name="Baugh L.R."/>
            <person name="Kiontke K."/>
            <person name="Gunsalus K."/>
            <person name="Fitch D.H."/>
            <person name="Piano F."/>
        </authorList>
    </citation>
    <scope>NUCLEOTIDE SEQUENCE [LARGE SCALE GENOMIC DNA]</scope>
    <source>
        <strain evidence="8">PF1309</strain>
    </source>
</reference>
<protein>
    <submittedName>
        <fullName evidence="8">Uncharacterized protein</fullName>
    </submittedName>
</protein>
<dbReference type="GO" id="GO:0005634">
    <property type="term" value="C:nucleus"/>
    <property type="evidence" value="ECO:0007669"/>
    <property type="project" value="TreeGrafter"/>
</dbReference>
<evidence type="ECO:0000256" key="5">
    <source>
        <dbReference type="ARBA" id="ARBA00023004"/>
    </source>
</evidence>
<name>A0A2A2JX40_9BILA</name>
<dbReference type="InterPro" id="IPR009078">
    <property type="entry name" value="Ferritin-like_SF"/>
</dbReference>
<keyword evidence="5" id="KW-0408">Iron</keyword>
<comment type="pathway">
    <text evidence="1">Cofactor biosynthesis; ubiquinone biosynthesis.</text>
</comment>
<evidence type="ECO:0000313" key="9">
    <source>
        <dbReference type="Proteomes" id="UP000218231"/>
    </source>
</evidence>
<proteinExistence type="predicted"/>